<evidence type="ECO:0000313" key="3">
    <source>
        <dbReference type="Proteomes" id="UP000239899"/>
    </source>
</evidence>
<feature type="compositionally biased region" description="Basic residues" evidence="1">
    <location>
        <begin position="84"/>
        <end position="95"/>
    </location>
</feature>
<dbReference type="Gene3D" id="1.25.40.10">
    <property type="entry name" value="Tetratricopeptide repeat domain"/>
    <property type="match status" value="1"/>
</dbReference>
<gene>
    <name evidence="2" type="ORF">C2E21_1687</name>
</gene>
<protein>
    <submittedName>
        <fullName evidence="2">Uncharacterized protein</fullName>
    </submittedName>
</protein>
<feature type="compositionally biased region" description="Low complexity" evidence="1">
    <location>
        <begin position="14"/>
        <end position="31"/>
    </location>
</feature>
<dbReference type="Proteomes" id="UP000239899">
    <property type="component" value="Unassembled WGS sequence"/>
</dbReference>
<proteinExistence type="predicted"/>
<dbReference type="InterPro" id="IPR011990">
    <property type="entry name" value="TPR-like_helical_dom_sf"/>
</dbReference>
<feature type="compositionally biased region" description="Basic and acidic residues" evidence="1">
    <location>
        <begin position="127"/>
        <end position="141"/>
    </location>
</feature>
<dbReference type="NCBIfam" id="NF047558">
    <property type="entry name" value="TPR_END_plus"/>
    <property type="match status" value="1"/>
</dbReference>
<dbReference type="AlphaFoldDB" id="A0A2P6U1K1"/>
<organism evidence="2 3">
    <name type="scientific">Chlorella sorokiniana</name>
    <name type="common">Freshwater green alga</name>
    <dbReference type="NCBI Taxonomy" id="3076"/>
    <lineage>
        <taxon>Eukaryota</taxon>
        <taxon>Viridiplantae</taxon>
        <taxon>Chlorophyta</taxon>
        <taxon>core chlorophytes</taxon>
        <taxon>Trebouxiophyceae</taxon>
        <taxon>Chlorellales</taxon>
        <taxon>Chlorellaceae</taxon>
        <taxon>Chlorella clade</taxon>
        <taxon>Chlorella</taxon>
    </lineage>
</organism>
<reference evidence="2 3" key="1">
    <citation type="journal article" date="2018" name="Plant J.">
        <title>Genome sequences of Chlorella sorokiniana UTEX 1602 and Micractinium conductrix SAG 241.80: implications to maltose excretion by a green alga.</title>
        <authorList>
            <person name="Arriola M.B."/>
            <person name="Velmurugan N."/>
            <person name="Zhang Y."/>
            <person name="Plunkett M.H."/>
            <person name="Hondzo H."/>
            <person name="Barney B.M."/>
        </authorList>
    </citation>
    <scope>NUCLEOTIDE SEQUENCE [LARGE SCALE GENOMIC DNA]</scope>
    <source>
        <strain evidence="3">UTEX 1602</strain>
    </source>
</reference>
<dbReference type="EMBL" id="LHPG02000003">
    <property type="protein sequence ID" value="PRW60185.1"/>
    <property type="molecule type" value="Genomic_DNA"/>
</dbReference>
<feature type="region of interest" description="Disordered" evidence="1">
    <location>
        <begin position="1"/>
        <end position="141"/>
    </location>
</feature>
<feature type="compositionally biased region" description="Low complexity" evidence="1">
    <location>
        <begin position="96"/>
        <end position="106"/>
    </location>
</feature>
<sequence>MQRSICRLPSPACVGGAPRAVRPARRQVAVRNSGRSFDPESEDTPGVATLLERDRRGPDLDTDQLLAAFADEEPAQQQQPARQQKQKRGKGKRRGGAAAPAQQQSVDESDEEEAAPRQGERGPASQRADKLRSESDTPRRAREAIDAGLKKFQAGEYQAALDLFQLSLELPGSGVMRMAGSPKEYSCASEGEENAALYNMACCWAALGQRQSALTVLEALLENNFEGYASIRSDPDLAAVRGPELDKLLSKYDGLLAKVFGGKKKLASSGNKPWLQW</sequence>
<evidence type="ECO:0000256" key="1">
    <source>
        <dbReference type="SAM" id="MobiDB-lite"/>
    </source>
</evidence>
<dbReference type="SUPFAM" id="SSF48452">
    <property type="entry name" value="TPR-like"/>
    <property type="match status" value="1"/>
</dbReference>
<comment type="caution">
    <text evidence="2">The sequence shown here is derived from an EMBL/GenBank/DDBJ whole genome shotgun (WGS) entry which is preliminary data.</text>
</comment>
<accession>A0A2P6U1K1</accession>
<dbReference type="OrthoDB" id="439127at2759"/>
<evidence type="ECO:0000313" key="2">
    <source>
        <dbReference type="EMBL" id="PRW60185.1"/>
    </source>
</evidence>
<keyword evidence="3" id="KW-1185">Reference proteome</keyword>
<name>A0A2P6U1K1_CHLSO</name>